<comment type="caution">
    <text evidence="1">The sequence shown here is derived from an EMBL/GenBank/DDBJ whole genome shotgun (WGS) entry which is preliminary data.</text>
</comment>
<evidence type="ECO:0000313" key="2">
    <source>
        <dbReference type="Proteomes" id="UP000245535"/>
    </source>
</evidence>
<gene>
    <name evidence="1" type="ORF">BC781_11125</name>
</gene>
<dbReference type="Proteomes" id="UP000245535">
    <property type="component" value="Unassembled WGS sequence"/>
</dbReference>
<dbReference type="RefSeq" id="WP_262510279.1">
    <property type="nucleotide sequence ID" value="NZ_QGDO01000011.1"/>
</dbReference>
<accession>A0A315YW34</accession>
<organism evidence="1 2">
    <name type="scientific">Sediminitomix flava</name>
    <dbReference type="NCBI Taxonomy" id="379075"/>
    <lineage>
        <taxon>Bacteria</taxon>
        <taxon>Pseudomonadati</taxon>
        <taxon>Bacteroidota</taxon>
        <taxon>Cytophagia</taxon>
        <taxon>Cytophagales</taxon>
        <taxon>Flammeovirgaceae</taxon>
        <taxon>Sediminitomix</taxon>
    </lineage>
</organism>
<protein>
    <submittedName>
        <fullName evidence="1">Uncharacterized protein</fullName>
    </submittedName>
</protein>
<dbReference type="EMBL" id="QGDO01000011">
    <property type="protein sequence ID" value="PWJ34115.1"/>
    <property type="molecule type" value="Genomic_DNA"/>
</dbReference>
<keyword evidence="2" id="KW-1185">Reference proteome</keyword>
<dbReference type="AlphaFoldDB" id="A0A315YW34"/>
<reference evidence="1 2" key="1">
    <citation type="submission" date="2018-03" db="EMBL/GenBank/DDBJ databases">
        <title>Genomic Encyclopedia of Archaeal and Bacterial Type Strains, Phase II (KMG-II): from individual species to whole genera.</title>
        <authorList>
            <person name="Goeker M."/>
        </authorList>
    </citation>
    <scope>NUCLEOTIDE SEQUENCE [LARGE SCALE GENOMIC DNA]</scope>
    <source>
        <strain evidence="1 2">DSM 28229</strain>
    </source>
</reference>
<proteinExistence type="predicted"/>
<name>A0A315YW34_SEDFL</name>
<sequence length="41" mass="4724">MKKRVAKKILKNKETLNYNKGQVAKAETVMARYERNAKAEA</sequence>
<evidence type="ECO:0000313" key="1">
    <source>
        <dbReference type="EMBL" id="PWJ34115.1"/>
    </source>
</evidence>